<dbReference type="Proteomes" id="UP000316777">
    <property type="component" value="Segment"/>
</dbReference>
<dbReference type="GeneID" id="64766943"/>
<protein>
    <submittedName>
        <fullName evidence="1">Uncharacterized protein</fullName>
    </submittedName>
</protein>
<keyword evidence="2" id="KW-1185">Reference proteome</keyword>
<dbReference type="KEGG" id="vg:64766943"/>
<sequence>MTNPLRSHSVCIKCQQPTHTDGDPKRGWIHTQTDRYSCEGESGFVEPMGLYDLEDKLVEANQEGFDEGKADGLVEGLAQGAAEGRDAALSALKDELDRMPEKVAISDVFRAVERVSNR</sequence>
<organism evidence="1 2">
    <name type="scientific">Mycobacterium phage Phrappuccino</name>
    <dbReference type="NCBI Taxonomy" id="2591223"/>
    <lineage>
        <taxon>Viruses</taxon>
        <taxon>Duplodnaviria</taxon>
        <taxon>Heunggongvirae</taxon>
        <taxon>Uroviricota</taxon>
        <taxon>Caudoviricetes</taxon>
        <taxon>Phrappuccinovirus</taxon>
        <taxon>Phrappuccinovirus phrappuccino</taxon>
        <taxon>Phreappuccinovirus Phrappuccino</taxon>
    </lineage>
</organism>
<name>A0A514DDM1_9CAUD</name>
<proteinExistence type="predicted"/>
<reference evidence="1 2" key="1">
    <citation type="submission" date="2019-05" db="EMBL/GenBank/DDBJ databases">
        <authorList>
            <person name="Pope W.H."/>
            <person name="Garlena R.A."/>
            <person name="Russell D.A."/>
            <person name="Jacobs-Sera D."/>
            <person name="Hatfull G.F."/>
        </authorList>
    </citation>
    <scope>NUCLEOTIDE SEQUENCE [LARGE SCALE GENOMIC DNA]</scope>
</reference>
<accession>A0A514DDM1</accession>
<dbReference type="RefSeq" id="YP_010059708.1">
    <property type="nucleotide sequence ID" value="NC_054727.1"/>
</dbReference>
<evidence type="ECO:0000313" key="1">
    <source>
        <dbReference type="EMBL" id="QDH91697.1"/>
    </source>
</evidence>
<gene>
    <name evidence="1" type="primary">19</name>
    <name evidence="1" type="ORF">SEA_PHRAPPUCCINO_19</name>
</gene>
<evidence type="ECO:0000313" key="2">
    <source>
        <dbReference type="Proteomes" id="UP000316777"/>
    </source>
</evidence>
<dbReference type="EMBL" id="MK937592">
    <property type="protein sequence ID" value="QDH91697.1"/>
    <property type="molecule type" value="Genomic_DNA"/>
</dbReference>